<dbReference type="Proteomes" id="UP000533900">
    <property type="component" value="Unassembled WGS sequence"/>
</dbReference>
<proteinExistence type="predicted"/>
<evidence type="ECO:0000313" key="5">
    <source>
        <dbReference type="Proteomes" id="UP000533900"/>
    </source>
</evidence>
<evidence type="ECO:0000256" key="1">
    <source>
        <dbReference type="ARBA" id="ARBA00022729"/>
    </source>
</evidence>
<dbReference type="InterPro" id="IPR013517">
    <property type="entry name" value="FG-GAP"/>
</dbReference>
<keyword evidence="1" id="KW-0732">Signal</keyword>
<sequence length="400" mass="41695">MSSFQAEGFVKIENGSGGLIADLDSGDRFARDHDAIGDVNGDGVIDFIIGARSDDDGGIDAGAIYVLFMNNDGSVLFNQKISMIEGNFNETLNPGNFFGYGVAGIGDYDYDGIPDIAVSAPVPPNNSLYIIHLNSDGTVKDFVKNENIIAQGLSAIGDINNDNRIDLVACNPGSNDGGTDRGAIDILFLNDLSEIMYGQTVTISSTEGDFGSGLEDHDQFGGREVAMLGDLDNDGTIEMAVGAFMSDGGKGAIWILSLDAGTYNVISKLKITESLNGFTETLDLEENPNGTYGAQFGHAMCAAGDIDGDGITDLISGANQQNGGMGYVMYLNADKTVKSLEVISATEGGFNLALGAGDRFARSISYVGDLKGDGSIAVNFGGGVGVGGTGSLYTLFFRPN</sequence>
<dbReference type="GO" id="GO:0098609">
    <property type="term" value="P:cell-cell adhesion"/>
    <property type="evidence" value="ECO:0007669"/>
    <property type="project" value="TreeGrafter"/>
</dbReference>
<dbReference type="InterPro" id="IPR000413">
    <property type="entry name" value="Integrin_alpha"/>
</dbReference>
<dbReference type="InterPro" id="IPR013519">
    <property type="entry name" value="Int_alpha_beta-p"/>
</dbReference>
<dbReference type="Pfam" id="PF01839">
    <property type="entry name" value="FG-GAP"/>
    <property type="match status" value="1"/>
</dbReference>
<accession>A0A842ITS9</accession>
<dbReference type="SUPFAM" id="SSF69318">
    <property type="entry name" value="Integrin alpha N-terminal domain"/>
    <property type="match status" value="2"/>
</dbReference>
<dbReference type="GO" id="GO:0007229">
    <property type="term" value="P:integrin-mediated signaling pathway"/>
    <property type="evidence" value="ECO:0007669"/>
    <property type="project" value="TreeGrafter"/>
</dbReference>
<dbReference type="PANTHER" id="PTHR23220:SF122">
    <property type="entry name" value="INTEGRIN ALPHA-PS1"/>
    <property type="match status" value="1"/>
</dbReference>
<organism evidence="4 5">
    <name type="scientific">Winogradskyella flava</name>
    <dbReference type="NCBI Taxonomy" id="1884876"/>
    <lineage>
        <taxon>Bacteria</taxon>
        <taxon>Pseudomonadati</taxon>
        <taxon>Bacteroidota</taxon>
        <taxon>Flavobacteriia</taxon>
        <taxon>Flavobacteriales</taxon>
        <taxon>Flavobacteriaceae</taxon>
        <taxon>Winogradskyella</taxon>
    </lineage>
</organism>
<evidence type="ECO:0000313" key="4">
    <source>
        <dbReference type="EMBL" id="MBC2846582.1"/>
    </source>
</evidence>
<dbReference type="SMART" id="SM00191">
    <property type="entry name" value="Int_alpha"/>
    <property type="match status" value="4"/>
</dbReference>
<dbReference type="GO" id="GO:0008305">
    <property type="term" value="C:integrin complex"/>
    <property type="evidence" value="ECO:0007669"/>
    <property type="project" value="InterPro"/>
</dbReference>
<dbReference type="PANTHER" id="PTHR23220">
    <property type="entry name" value="INTEGRIN ALPHA"/>
    <property type="match status" value="1"/>
</dbReference>
<dbReference type="GO" id="GO:0005178">
    <property type="term" value="F:integrin binding"/>
    <property type="evidence" value="ECO:0007669"/>
    <property type="project" value="TreeGrafter"/>
</dbReference>
<keyword evidence="5" id="KW-1185">Reference proteome</keyword>
<keyword evidence="3" id="KW-0325">Glycoprotein</keyword>
<evidence type="ECO:0000256" key="2">
    <source>
        <dbReference type="ARBA" id="ARBA00022737"/>
    </source>
</evidence>
<dbReference type="InterPro" id="IPR028994">
    <property type="entry name" value="Integrin_alpha_N"/>
</dbReference>
<dbReference type="GO" id="GO:0007160">
    <property type="term" value="P:cell-matrix adhesion"/>
    <property type="evidence" value="ECO:0007669"/>
    <property type="project" value="TreeGrafter"/>
</dbReference>
<dbReference type="PROSITE" id="PS51470">
    <property type="entry name" value="FG_GAP"/>
    <property type="match status" value="1"/>
</dbReference>
<evidence type="ECO:0000256" key="3">
    <source>
        <dbReference type="ARBA" id="ARBA00023180"/>
    </source>
</evidence>
<dbReference type="GO" id="GO:0009897">
    <property type="term" value="C:external side of plasma membrane"/>
    <property type="evidence" value="ECO:0007669"/>
    <property type="project" value="TreeGrafter"/>
</dbReference>
<dbReference type="EMBL" id="JACLCP010000006">
    <property type="protein sequence ID" value="MBC2846582.1"/>
    <property type="molecule type" value="Genomic_DNA"/>
</dbReference>
<comment type="caution">
    <text evidence="4">The sequence shown here is derived from an EMBL/GenBank/DDBJ whole genome shotgun (WGS) entry which is preliminary data.</text>
</comment>
<dbReference type="GO" id="GO:0033627">
    <property type="term" value="P:cell adhesion mediated by integrin"/>
    <property type="evidence" value="ECO:0007669"/>
    <property type="project" value="TreeGrafter"/>
</dbReference>
<gene>
    <name evidence="4" type="ORF">H7F21_15865</name>
</gene>
<dbReference type="AlphaFoldDB" id="A0A842ITS9"/>
<protein>
    <submittedName>
        <fullName evidence="4">FG-GAP repeat protein</fullName>
    </submittedName>
</protein>
<keyword evidence="2" id="KW-0677">Repeat</keyword>
<name>A0A842ITS9_9FLAO</name>
<dbReference type="PRINTS" id="PR01185">
    <property type="entry name" value="INTEGRINA"/>
</dbReference>
<reference evidence="4" key="1">
    <citation type="submission" date="2020-08" db="EMBL/GenBank/DDBJ databases">
        <title>Winogradskyella ouciana sp. nov., isolated from the hadal seawater of the Mariana Trench.</title>
        <authorList>
            <person name="He X."/>
        </authorList>
    </citation>
    <scope>NUCLEOTIDE SEQUENCE [LARGE SCALE GENOMIC DNA]</scope>
    <source>
        <strain evidence="4">KCTC 52348</strain>
    </source>
</reference>
<dbReference type="Gene3D" id="2.130.10.130">
    <property type="entry name" value="Integrin alpha, N-terminal"/>
    <property type="match status" value="3"/>
</dbReference>